<organism evidence="8 9">
    <name type="scientific">Dermatophagoides farinae</name>
    <name type="common">American house dust mite</name>
    <dbReference type="NCBI Taxonomy" id="6954"/>
    <lineage>
        <taxon>Eukaryota</taxon>
        <taxon>Metazoa</taxon>
        <taxon>Ecdysozoa</taxon>
        <taxon>Arthropoda</taxon>
        <taxon>Chelicerata</taxon>
        <taxon>Arachnida</taxon>
        <taxon>Acari</taxon>
        <taxon>Acariformes</taxon>
        <taxon>Sarcoptiformes</taxon>
        <taxon>Astigmata</taxon>
        <taxon>Psoroptidia</taxon>
        <taxon>Analgoidea</taxon>
        <taxon>Pyroglyphidae</taxon>
        <taxon>Dermatophagoidinae</taxon>
        <taxon>Dermatophagoides</taxon>
    </lineage>
</organism>
<evidence type="ECO:0000259" key="7">
    <source>
        <dbReference type="PROSITE" id="PS50071"/>
    </source>
</evidence>
<protein>
    <submittedName>
        <fullName evidence="8">LIM/homeobox protein Lhx2</fullName>
    </submittedName>
</protein>
<dbReference type="EMBL" id="ASGP02000001">
    <property type="protein sequence ID" value="KAH9527838.1"/>
    <property type="molecule type" value="Genomic_DNA"/>
</dbReference>
<evidence type="ECO:0000313" key="8">
    <source>
        <dbReference type="EMBL" id="KAH9527838.1"/>
    </source>
</evidence>
<evidence type="ECO:0000256" key="1">
    <source>
        <dbReference type="ARBA" id="ARBA00004123"/>
    </source>
</evidence>
<dbReference type="PANTHER" id="PTHR24208">
    <property type="entry name" value="LIM/HOMEOBOX PROTEIN LHX"/>
    <property type="match status" value="1"/>
</dbReference>
<dbReference type="PROSITE" id="PS50071">
    <property type="entry name" value="HOMEOBOX_2"/>
    <property type="match status" value="1"/>
</dbReference>
<feature type="DNA-binding region" description="Homeobox" evidence="5">
    <location>
        <begin position="83"/>
        <end position="142"/>
    </location>
</feature>
<keyword evidence="4 5" id="KW-0539">Nucleus</keyword>
<gene>
    <name evidence="8" type="primary">LHX2_2</name>
    <name evidence="8" type="ORF">DERF_001831</name>
</gene>
<dbReference type="InterPro" id="IPR009057">
    <property type="entry name" value="Homeodomain-like_sf"/>
</dbReference>
<dbReference type="CDD" id="cd00086">
    <property type="entry name" value="homeodomain"/>
    <property type="match status" value="1"/>
</dbReference>
<dbReference type="SMART" id="SM00389">
    <property type="entry name" value="HOX"/>
    <property type="match status" value="1"/>
</dbReference>
<dbReference type="GO" id="GO:0005634">
    <property type="term" value="C:nucleus"/>
    <property type="evidence" value="ECO:0007669"/>
    <property type="project" value="UniProtKB-SubCell"/>
</dbReference>
<dbReference type="InterPro" id="IPR050453">
    <property type="entry name" value="LIM_Homeobox_TF"/>
</dbReference>
<dbReference type="GO" id="GO:0030182">
    <property type="term" value="P:neuron differentiation"/>
    <property type="evidence" value="ECO:0007669"/>
    <property type="project" value="TreeGrafter"/>
</dbReference>
<keyword evidence="9" id="KW-1185">Reference proteome</keyword>
<comment type="subcellular location">
    <subcellularLocation>
        <location evidence="1 5 6">Nucleus</location>
    </subcellularLocation>
</comment>
<proteinExistence type="predicted"/>
<evidence type="ECO:0000256" key="5">
    <source>
        <dbReference type="PROSITE-ProRule" id="PRU00108"/>
    </source>
</evidence>
<comment type="caution">
    <text evidence="8">The sequence shown here is derived from an EMBL/GenBank/DDBJ whole genome shotgun (WGS) entry which is preliminary data.</text>
</comment>
<evidence type="ECO:0000256" key="3">
    <source>
        <dbReference type="ARBA" id="ARBA00023155"/>
    </source>
</evidence>
<feature type="domain" description="Homeobox" evidence="7">
    <location>
        <begin position="81"/>
        <end position="141"/>
    </location>
</feature>
<dbReference type="Pfam" id="PF00046">
    <property type="entry name" value="Homeodomain"/>
    <property type="match status" value="1"/>
</dbReference>
<dbReference type="GO" id="GO:0000981">
    <property type="term" value="F:DNA-binding transcription factor activity, RNA polymerase II-specific"/>
    <property type="evidence" value="ECO:0007669"/>
    <property type="project" value="TreeGrafter"/>
</dbReference>
<evidence type="ECO:0000313" key="9">
    <source>
        <dbReference type="Proteomes" id="UP000790347"/>
    </source>
</evidence>
<dbReference type="PANTHER" id="PTHR24208:SF168">
    <property type="entry name" value="PROTEIN APTEROUS"/>
    <property type="match status" value="1"/>
</dbReference>
<keyword evidence="3 5" id="KW-0371">Homeobox</keyword>
<keyword evidence="2 5" id="KW-0238">DNA-binding</keyword>
<accession>A0A922IFM2</accession>
<dbReference type="Proteomes" id="UP000790347">
    <property type="component" value="Unassembled WGS sequence"/>
</dbReference>
<dbReference type="AlphaFoldDB" id="A0A922IFM2"/>
<dbReference type="SUPFAM" id="SSF46689">
    <property type="entry name" value="Homeodomain-like"/>
    <property type="match status" value="1"/>
</dbReference>
<evidence type="ECO:0000256" key="6">
    <source>
        <dbReference type="RuleBase" id="RU000682"/>
    </source>
</evidence>
<dbReference type="InterPro" id="IPR001356">
    <property type="entry name" value="HD"/>
</dbReference>
<evidence type="ECO:0000256" key="4">
    <source>
        <dbReference type="ARBA" id="ARBA00023242"/>
    </source>
</evidence>
<evidence type="ECO:0000256" key="2">
    <source>
        <dbReference type="ARBA" id="ARBA00023125"/>
    </source>
</evidence>
<sequence length="176" mass="20709">MIDILTRSLRLNHSIFSRISILTDFVENLCRFLHNGFFYIFIAIDRIARTTNEMNSGESNSYFRGRNFEESSSCSRIWTNGSTKRMRTSFQKCQLDLLHRCFKRTHKPNADEMYRLVQHTQLSKRVLQIWFQNQRSKWSRLMMSRPPIVGPIKVMAGTVAAESFAQTIAIIEQQQH</sequence>
<name>A0A922IFM2_DERFA</name>
<reference evidence="8" key="2">
    <citation type="journal article" date="2022" name="Res Sq">
        <title>Comparative Genomics Reveals Insights into the Divergent Evolution of Astigmatic Mites and Household Pest Adaptations.</title>
        <authorList>
            <person name="Xiong Q."/>
            <person name="Wan A.T.-Y."/>
            <person name="Liu X.-Y."/>
            <person name="Fung C.S.-H."/>
            <person name="Xiao X."/>
            <person name="Malainual N."/>
            <person name="Hou J."/>
            <person name="Wang L."/>
            <person name="Wang M."/>
            <person name="Yang K."/>
            <person name="Cui Y."/>
            <person name="Leung E."/>
            <person name="Nong W."/>
            <person name="Shin S.-K."/>
            <person name="Au S."/>
            <person name="Jeong K.Y."/>
            <person name="Chew F.T."/>
            <person name="Hui J."/>
            <person name="Leung T.F."/>
            <person name="Tungtrongchitr A."/>
            <person name="Zhong N."/>
            <person name="Liu Z."/>
            <person name="Tsui S."/>
        </authorList>
    </citation>
    <scope>NUCLEOTIDE SEQUENCE</scope>
    <source>
        <strain evidence="8">Derf</strain>
        <tissue evidence="8">Whole organism</tissue>
    </source>
</reference>
<dbReference type="GO" id="GO:0000977">
    <property type="term" value="F:RNA polymerase II transcription regulatory region sequence-specific DNA binding"/>
    <property type="evidence" value="ECO:0007669"/>
    <property type="project" value="TreeGrafter"/>
</dbReference>
<dbReference type="Gene3D" id="1.10.10.60">
    <property type="entry name" value="Homeodomain-like"/>
    <property type="match status" value="1"/>
</dbReference>
<reference evidence="8" key="1">
    <citation type="submission" date="2013-05" db="EMBL/GenBank/DDBJ databases">
        <authorList>
            <person name="Yim A.K.Y."/>
            <person name="Chan T.F."/>
            <person name="Ji K.M."/>
            <person name="Liu X.Y."/>
            <person name="Zhou J.W."/>
            <person name="Li R.Q."/>
            <person name="Yang K.Y."/>
            <person name="Li J."/>
            <person name="Li M."/>
            <person name="Law P.T.W."/>
            <person name="Wu Y.L."/>
            <person name="Cai Z.L."/>
            <person name="Qin H."/>
            <person name="Bao Y."/>
            <person name="Leung R.K.K."/>
            <person name="Ng P.K.S."/>
            <person name="Zou J."/>
            <person name="Zhong X.J."/>
            <person name="Ran P.X."/>
            <person name="Zhong N.S."/>
            <person name="Liu Z.G."/>
            <person name="Tsui S.K.W."/>
        </authorList>
    </citation>
    <scope>NUCLEOTIDE SEQUENCE</scope>
    <source>
        <strain evidence="8">Derf</strain>
        <tissue evidence="8">Whole organism</tissue>
    </source>
</reference>